<dbReference type="InterPro" id="IPR023606">
    <property type="entry name" value="CoA-Trfase_III_dom_1_sf"/>
</dbReference>
<dbReference type="HOGENOM" id="CLU_033975_5_0_11"/>
<dbReference type="RefSeq" id="WP_011437640.1">
    <property type="nucleotide sequence ID" value="NC_007777.1"/>
</dbReference>
<dbReference type="Gene3D" id="3.40.50.10540">
    <property type="entry name" value="Crotonobetainyl-coa:carnitine coa-transferase, domain 1"/>
    <property type="match status" value="1"/>
</dbReference>
<evidence type="ECO:0000313" key="1">
    <source>
        <dbReference type="EMBL" id="ABD12612.1"/>
    </source>
</evidence>
<sequence length="340" mass="36488">MMPLDGLRVVELAAIGPAPFCGMMLADLGADVLRVERPGGPADAWGRSPVLDRGRRTVTLDLKDAGQVAQALDLVADADVFLEGFRPGVAERLGLGPRECLARNPRLVYGRMTGWGQNGPYAHTAGHDITYLAVSGALHAIGRAGERPVPPVNMLGDFGGGGMLLAFGVLAGVFHARRTGRGQVVDASIVDGAALLTGMVHGFLAEGSWRDDRGVNLLDGGAPFYDTYVCQDGGYVAVGALERKFFRALVQRLGLEDDPAFHGDHLDRARWPAIRARLTETFAKRPRDEWHVLFRDTECCVAPVLSLAEAAADEHNVARGVFRELDGVRHPQPAPRFGDG</sequence>
<name>Q2J7Y0_FRACC</name>
<reference evidence="1 2" key="1">
    <citation type="journal article" date="2007" name="Genome Res.">
        <title>Genome characteristics of facultatively symbiotic Frankia sp. strains reflect host range and host plant biogeography.</title>
        <authorList>
            <person name="Normand P."/>
            <person name="Lapierre P."/>
            <person name="Tisa L.S."/>
            <person name="Gogarten J.P."/>
            <person name="Alloisio N."/>
            <person name="Bagnarol E."/>
            <person name="Bassi C.A."/>
            <person name="Berry A.M."/>
            <person name="Bickhart D.M."/>
            <person name="Choisne N."/>
            <person name="Couloux A."/>
            <person name="Cournoyer B."/>
            <person name="Cruveiller S."/>
            <person name="Daubin V."/>
            <person name="Demange N."/>
            <person name="Francino M.P."/>
            <person name="Goltsman E."/>
            <person name="Huang Y."/>
            <person name="Kopp O.R."/>
            <person name="Labarre L."/>
            <person name="Lapidus A."/>
            <person name="Lavire C."/>
            <person name="Marechal J."/>
            <person name="Martinez M."/>
            <person name="Mastronunzio J.E."/>
            <person name="Mullin B.C."/>
            <person name="Niemann J."/>
            <person name="Pujic P."/>
            <person name="Rawnsley T."/>
            <person name="Rouy Z."/>
            <person name="Schenowitz C."/>
            <person name="Sellstedt A."/>
            <person name="Tavares F."/>
            <person name="Tomkins J.P."/>
            <person name="Vallenet D."/>
            <person name="Valverde C."/>
            <person name="Wall L.G."/>
            <person name="Wang Y."/>
            <person name="Medigue C."/>
            <person name="Benson D.R."/>
        </authorList>
    </citation>
    <scope>NUCLEOTIDE SEQUENCE [LARGE SCALE GENOMIC DNA]</scope>
    <source>
        <strain evidence="2">DSM 45818 / CECT 9043 / CcI3</strain>
    </source>
</reference>
<dbReference type="InterPro" id="IPR044855">
    <property type="entry name" value="CoA-Trfase_III_dom3_sf"/>
</dbReference>
<dbReference type="InterPro" id="IPR050509">
    <property type="entry name" value="CoA-transferase_III"/>
</dbReference>
<dbReference type="GO" id="GO:0003824">
    <property type="term" value="F:catalytic activity"/>
    <property type="evidence" value="ECO:0007669"/>
    <property type="project" value="InterPro"/>
</dbReference>
<dbReference type="STRING" id="106370.Francci3_3255"/>
<dbReference type="AlphaFoldDB" id="Q2J7Y0"/>
<accession>Q2J7Y0</accession>
<dbReference type="Gene3D" id="3.30.1540.10">
    <property type="entry name" value="formyl-coa transferase, domain 3"/>
    <property type="match status" value="1"/>
</dbReference>
<proteinExistence type="predicted"/>
<evidence type="ECO:0000313" key="2">
    <source>
        <dbReference type="Proteomes" id="UP000001937"/>
    </source>
</evidence>
<dbReference type="Pfam" id="PF02515">
    <property type="entry name" value="CoA_transf_3"/>
    <property type="match status" value="1"/>
</dbReference>
<dbReference type="Proteomes" id="UP000001937">
    <property type="component" value="Chromosome"/>
</dbReference>
<dbReference type="PhylomeDB" id="Q2J7Y0"/>
<dbReference type="EMBL" id="CP000249">
    <property type="protein sequence ID" value="ABD12612.1"/>
    <property type="molecule type" value="Genomic_DNA"/>
</dbReference>
<dbReference type="InterPro" id="IPR003673">
    <property type="entry name" value="CoA-Trfase_fam_III"/>
</dbReference>
<keyword evidence="2" id="KW-1185">Reference proteome</keyword>
<gene>
    <name evidence="1" type="ordered locus">Francci3_3255</name>
</gene>
<dbReference type="PANTHER" id="PTHR48228:SF5">
    <property type="entry name" value="ALPHA-METHYLACYL-COA RACEMASE"/>
    <property type="match status" value="1"/>
</dbReference>
<dbReference type="SUPFAM" id="SSF89796">
    <property type="entry name" value="CoA-transferase family III (CaiB/BaiF)"/>
    <property type="match status" value="1"/>
</dbReference>
<organism evidence="1 2">
    <name type="scientific">Frankia casuarinae (strain DSM 45818 / CECT 9043 / HFP020203 / CcI3)</name>
    <dbReference type="NCBI Taxonomy" id="106370"/>
    <lineage>
        <taxon>Bacteria</taxon>
        <taxon>Bacillati</taxon>
        <taxon>Actinomycetota</taxon>
        <taxon>Actinomycetes</taxon>
        <taxon>Frankiales</taxon>
        <taxon>Frankiaceae</taxon>
        <taxon>Frankia</taxon>
    </lineage>
</organism>
<dbReference type="KEGG" id="fra:Francci3_3255"/>
<protein>
    <submittedName>
        <fullName evidence="1">L-carnitine dehydratase/bile acid-inducible protein F</fullName>
    </submittedName>
</protein>
<dbReference type="PANTHER" id="PTHR48228">
    <property type="entry name" value="SUCCINYL-COA--D-CITRAMALATE COA-TRANSFERASE"/>
    <property type="match status" value="1"/>
</dbReference>
<dbReference type="eggNOG" id="COG1804">
    <property type="taxonomic scope" value="Bacteria"/>
</dbReference>